<evidence type="ECO:0000313" key="6">
    <source>
        <dbReference type="EMBL" id="CAB9518987.1"/>
    </source>
</evidence>
<sequence length="888" mass="98056">MLSKEFMNFESPNAIDAGDAPPSNPNRRGRGRHSAKSSNQGGSSSTRGPRSMSDPVIQVVPNENLFRGEKIKIVDSSSGSDHSSRSGGRSASVVSSPAGSNVRYTNNNAFMNSYSEQSMLEFTEDDGSYVKHDQLPSPEDARLYAQAVLTDSFRRYSTSTTGSDEEDPIALALEEAKPLSSSAVNTWRRPSRRKSSKDIRQAAMMFKSEEDKQNARRSCIYLVLSVFCSILILGTAVAFFIIVTTASVSNAKDNNSSNSNSNNDVSTTTSTTVDGVTDEMIQSPRFLKTIEWLSEHGISDMKALTTEGSPQFLAAEWIADTDKLKEEIPVTADMSTLQGEQTETAAPHQPHADLSIVNSNYTEKEANEAHLRHEAYERFLQRYILAVFYFALSNENANFEEHWTHHLNFLTDQNECAWHKVETANDGKQYTVGVACNEKGLVQDIFIPNNNLQGAIPSEIRFLRHLELLSLRHNTISGTIPADIGHLYASLQYLDLSKNALTGSIPPNVLGRLHGLKVLGLSSNLLEGTLPMADFTSLTHLKTLDLGYNQFTGTVKKSLFDLKDLEFLYLEYNEFDDVMDSDFFIQLHKLEELTLNNNKFKSIDTLPLHLLSHPQLRLLDLSNNFLEASLPSSFLASGGSVETSLEYLNIRNNQMKGSIPLNIQELSNLELLDLSQNALTGTVPVSLGNMKDLTRLHLGENNFAAGMIPPTLFTILNLKHLSIPMSGLTGQIPTWFPMLSHLEYLDLTGNRLTGSIPSDMFAMPKLKTLLLGSNMLNSTLPPAFPQSQLEILAVDNNAVIGHAADICENAANLHTFTYGCAQVVCHGACCHSECCSPDAVQNDRSDECFGSLLSTSLQTLYEEETHSYQANRTILSFSPNLILRDHTL</sequence>
<evidence type="ECO:0000313" key="7">
    <source>
        <dbReference type="Proteomes" id="UP001153069"/>
    </source>
</evidence>
<dbReference type="Gene3D" id="3.80.10.10">
    <property type="entry name" value="Ribonuclease Inhibitor"/>
    <property type="match status" value="4"/>
</dbReference>
<organism evidence="6 7">
    <name type="scientific">Seminavis robusta</name>
    <dbReference type="NCBI Taxonomy" id="568900"/>
    <lineage>
        <taxon>Eukaryota</taxon>
        <taxon>Sar</taxon>
        <taxon>Stramenopiles</taxon>
        <taxon>Ochrophyta</taxon>
        <taxon>Bacillariophyta</taxon>
        <taxon>Bacillariophyceae</taxon>
        <taxon>Bacillariophycidae</taxon>
        <taxon>Naviculales</taxon>
        <taxon>Naviculaceae</taxon>
        <taxon>Seminavis</taxon>
    </lineage>
</organism>
<dbReference type="InterPro" id="IPR003591">
    <property type="entry name" value="Leu-rich_rpt_typical-subtyp"/>
</dbReference>
<protein>
    <submittedName>
        <fullName evidence="6">Serine threonine-protein kinase BRI1-like</fullName>
    </submittedName>
</protein>
<dbReference type="PANTHER" id="PTHR48057:SF19">
    <property type="entry name" value="LEUCINE-RICH REPEAT-CONTAINING N-TERMINAL PLANT-TYPE DOMAIN-CONTAINING PROTEIN"/>
    <property type="match status" value="1"/>
</dbReference>
<evidence type="ECO:0000256" key="2">
    <source>
        <dbReference type="ARBA" id="ARBA00022737"/>
    </source>
</evidence>
<dbReference type="SUPFAM" id="SSF52058">
    <property type="entry name" value="L domain-like"/>
    <property type="match status" value="1"/>
</dbReference>
<comment type="caution">
    <text evidence="6">The sequence shown here is derived from an EMBL/GenBank/DDBJ whole genome shotgun (WGS) entry which is preliminary data.</text>
</comment>
<keyword evidence="4" id="KW-1133">Transmembrane helix</keyword>
<dbReference type="InterPro" id="IPR056363">
    <property type="entry name" value="LRR_LRWD1_dom"/>
</dbReference>
<dbReference type="OrthoDB" id="1055097at2759"/>
<proteinExistence type="predicted"/>
<evidence type="ECO:0000259" key="5">
    <source>
        <dbReference type="Pfam" id="PF23211"/>
    </source>
</evidence>
<keyword evidence="6" id="KW-0418">Kinase</keyword>
<accession>A0A9N8ED82</accession>
<dbReference type="SUPFAM" id="SSF52047">
    <property type="entry name" value="RNI-like"/>
    <property type="match status" value="1"/>
</dbReference>
<evidence type="ECO:0000256" key="3">
    <source>
        <dbReference type="SAM" id="MobiDB-lite"/>
    </source>
</evidence>
<keyword evidence="4" id="KW-0472">Membrane</keyword>
<dbReference type="AlphaFoldDB" id="A0A9N8ED82"/>
<dbReference type="InterPro" id="IPR001611">
    <property type="entry name" value="Leu-rich_rpt"/>
</dbReference>
<dbReference type="Pfam" id="PF23211">
    <property type="entry name" value="LRR_LRWD1"/>
    <property type="match status" value="1"/>
</dbReference>
<dbReference type="PROSITE" id="PS51450">
    <property type="entry name" value="LRR"/>
    <property type="match status" value="1"/>
</dbReference>
<evidence type="ECO:0000256" key="4">
    <source>
        <dbReference type="SAM" id="Phobius"/>
    </source>
</evidence>
<keyword evidence="7" id="KW-1185">Reference proteome</keyword>
<gene>
    <name evidence="6" type="ORF">SEMRO_979_G227290.1</name>
</gene>
<feature type="domain" description="Leucine-rich repeat and WD repeat-containing protein 1 LRR" evidence="5">
    <location>
        <begin position="491"/>
        <end position="580"/>
    </location>
</feature>
<keyword evidence="2" id="KW-0677">Repeat</keyword>
<dbReference type="Proteomes" id="UP001153069">
    <property type="component" value="Unassembled WGS sequence"/>
</dbReference>
<dbReference type="FunFam" id="3.80.10.10:FF:000041">
    <property type="entry name" value="LRR receptor-like serine/threonine-protein kinase ERECTA"/>
    <property type="match status" value="2"/>
</dbReference>
<feature type="compositionally biased region" description="Low complexity" evidence="3">
    <location>
        <begin position="36"/>
        <end position="48"/>
    </location>
</feature>
<reference evidence="6" key="1">
    <citation type="submission" date="2020-06" db="EMBL/GenBank/DDBJ databases">
        <authorList>
            <consortium name="Plant Systems Biology data submission"/>
        </authorList>
    </citation>
    <scope>NUCLEOTIDE SEQUENCE</scope>
    <source>
        <strain evidence="6">D6</strain>
    </source>
</reference>
<keyword evidence="1" id="KW-0433">Leucine-rich repeat</keyword>
<evidence type="ECO:0000256" key="1">
    <source>
        <dbReference type="ARBA" id="ARBA00022614"/>
    </source>
</evidence>
<keyword evidence="4" id="KW-0812">Transmembrane</keyword>
<dbReference type="EMBL" id="CAICTM010000977">
    <property type="protein sequence ID" value="CAB9518987.1"/>
    <property type="molecule type" value="Genomic_DNA"/>
</dbReference>
<keyword evidence="6" id="KW-0808">Transferase</keyword>
<name>A0A9N8ED82_9STRA</name>
<feature type="region of interest" description="Disordered" evidence="3">
    <location>
        <begin position="1"/>
        <end position="103"/>
    </location>
</feature>
<dbReference type="InterPro" id="IPR052595">
    <property type="entry name" value="LRRC69/RLP"/>
</dbReference>
<dbReference type="SMART" id="SM00369">
    <property type="entry name" value="LRR_TYP"/>
    <property type="match status" value="10"/>
</dbReference>
<dbReference type="Pfam" id="PF00560">
    <property type="entry name" value="LRR_1"/>
    <property type="match status" value="2"/>
</dbReference>
<feature type="region of interest" description="Disordered" evidence="3">
    <location>
        <begin position="251"/>
        <end position="273"/>
    </location>
</feature>
<dbReference type="PRINTS" id="PR00019">
    <property type="entry name" value="LEURICHRPT"/>
</dbReference>
<feature type="transmembrane region" description="Helical" evidence="4">
    <location>
        <begin position="219"/>
        <end position="243"/>
    </location>
</feature>
<dbReference type="Pfam" id="PF13855">
    <property type="entry name" value="LRR_8"/>
    <property type="match status" value="2"/>
</dbReference>
<dbReference type="GO" id="GO:0016301">
    <property type="term" value="F:kinase activity"/>
    <property type="evidence" value="ECO:0007669"/>
    <property type="project" value="UniProtKB-KW"/>
</dbReference>
<dbReference type="InterPro" id="IPR032675">
    <property type="entry name" value="LRR_dom_sf"/>
</dbReference>
<feature type="compositionally biased region" description="Low complexity" evidence="3">
    <location>
        <begin position="75"/>
        <end position="100"/>
    </location>
</feature>
<dbReference type="PANTHER" id="PTHR48057">
    <property type="entry name" value="LEUCINE-RICH REPEAT SERINE/THREONINE-PROTEIN KINASE 1"/>
    <property type="match status" value="1"/>
</dbReference>